<dbReference type="Proteomes" id="UP000053370">
    <property type="component" value="Unassembled WGS sequence"/>
</dbReference>
<evidence type="ECO:0000256" key="1">
    <source>
        <dbReference type="SAM" id="Phobius"/>
    </source>
</evidence>
<keyword evidence="4" id="KW-1185">Reference proteome</keyword>
<dbReference type="GO" id="GO:0120147">
    <property type="term" value="F:formylglycine-generating oxidase activity"/>
    <property type="evidence" value="ECO:0007669"/>
    <property type="project" value="TreeGrafter"/>
</dbReference>
<dbReference type="Gene3D" id="3.30.200.20">
    <property type="entry name" value="Phosphorylase Kinase, domain 1"/>
    <property type="match status" value="1"/>
</dbReference>
<organism evidence="3">
    <name type="scientific">Flexilinea flocculi</name>
    <dbReference type="NCBI Taxonomy" id="1678840"/>
    <lineage>
        <taxon>Bacteria</taxon>
        <taxon>Bacillati</taxon>
        <taxon>Chloroflexota</taxon>
        <taxon>Anaerolineae</taxon>
        <taxon>Anaerolineales</taxon>
        <taxon>Anaerolineaceae</taxon>
        <taxon>Flexilinea</taxon>
    </lineage>
</organism>
<dbReference type="SUPFAM" id="SSF56112">
    <property type="entry name" value="Protein kinase-like (PK-like)"/>
    <property type="match status" value="1"/>
</dbReference>
<gene>
    <name evidence="3" type="ORF">ATC1_12357</name>
</gene>
<dbReference type="Gene3D" id="3.90.1580.10">
    <property type="entry name" value="paralog of FGE (formylglycine-generating enzyme)"/>
    <property type="match status" value="1"/>
</dbReference>
<dbReference type="Gene3D" id="2.60.40.10">
    <property type="entry name" value="Immunoglobulins"/>
    <property type="match status" value="1"/>
</dbReference>
<evidence type="ECO:0000259" key="2">
    <source>
        <dbReference type="PROSITE" id="PS50011"/>
    </source>
</evidence>
<dbReference type="Pfam" id="PF16158">
    <property type="entry name" value="N_BRCA1_IG"/>
    <property type="match status" value="1"/>
</dbReference>
<evidence type="ECO:0000313" key="4">
    <source>
        <dbReference type="Proteomes" id="UP000053370"/>
    </source>
</evidence>
<proteinExistence type="predicted"/>
<dbReference type="SMART" id="SM00220">
    <property type="entry name" value="S_TKc"/>
    <property type="match status" value="1"/>
</dbReference>
<feature type="domain" description="Protein kinase" evidence="2">
    <location>
        <begin position="6"/>
        <end position="327"/>
    </location>
</feature>
<dbReference type="GO" id="GO:0004672">
    <property type="term" value="F:protein kinase activity"/>
    <property type="evidence" value="ECO:0007669"/>
    <property type="project" value="InterPro"/>
</dbReference>
<dbReference type="Pfam" id="PF03781">
    <property type="entry name" value="FGE-sulfatase"/>
    <property type="match status" value="1"/>
</dbReference>
<dbReference type="InterPro" id="IPR011009">
    <property type="entry name" value="Kinase-like_dom_sf"/>
</dbReference>
<accession>A0A0K8PAZ4</accession>
<protein>
    <submittedName>
        <fullName evidence="3">Formylglycine-generating enzyme</fullName>
    </submittedName>
</protein>
<dbReference type="AlphaFoldDB" id="A0A0K8PAZ4"/>
<evidence type="ECO:0000313" key="3">
    <source>
        <dbReference type="EMBL" id="GAP39821.1"/>
    </source>
</evidence>
<name>A0A0K8PAZ4_9CHLR</name>
<dbReference type="InterPro" id="IPR005532">
    <property type="entry name" value="SUMF_dom"/>
</dbReference>
<dbReference type="OrthoDB" id="127412at2"/>
<dbReference type="EMBL" id="DF968180">
    <property type="protein sequence ID" value="GAP39821.1"/>
    <property type="molecule type" value="Genomic_DNA"/>
</dbReference>
<dbReference type="InterPro" id="IPR032350">
    <property type="entry name" value="Nbr1_FW"/>
</dbReference>
<sequence length="790" mass="88923">MNQQKFQLIEKIGEDSNGQLLKVHSTADNQDFLIKRIQIDQHQVDTRLFHTIQYRSAQFSKFSHSNAIPLYLPEITEDGLLLRQNFISGISLSVLLKEAGRPLPFDQALILTDSLTAVLAALHDQDIVFENLDTSHILLSDAGNLLLSFLSLPTDFDSRNSLYQKPDKAPDHKADFSDDLYAAGIILVELFTNIILIDPDDSNREPKRLRTADYYQQGLDQLSDELPSNLISIIKRCLCIDPFPPYKSCIDLFLDIRKEIDTVLEEKAENGTHPIASPTIPKPEEPQPANFEKLLDTAPRKIKKISSTQSRQKINIKQLLLKTIPLFMAALMIIGSFLVFFNISKNAEIRKKRNDYLQTLDQLHITQTSLSQKATDQAIIAAWTPTSSPEPTLTPSLTPTSTSIPISHLIGSAVQWNHDSSIMVYVPEGNFQMGMNQTFLYNINNLLPLHDVYLDAFWIDQTEVTQKQYDACVQEGSCKKVVVLEESLINPDYPVIGASWQNAYDYCKWAGKRLPSEAEWEKAARGTDHRLYPWGNQSPDLSSAENLIIQDQLKPAGQNIKDISPYGLFDMGNNVSEWVNDFFLENWTIAAESRNPVGPLSGTNRTVKGGNIWETDPESSNFVFRRRGEDPESTDRIGFRCAVSDSEISNPNVTAIQKKASLAADLNYPTSPKDCIEKIGYVTDITIPDGTVLQKGQIVTKTWVLKNIGTCPIHENYKILWTDSNLNNPQKMFDFNTRIEPGKEAEVSITFPVQGQGKTRIGFKIANPDGEVFGLGERRIGDLWIEYEVN</sequence>
<feature type="transmembrane region" description="Helical" evidence="1">
    <location>
        <begin position="319"/>
        <end position="343"/>
    </location>
</feature>
<dbReference type="SUPFAM" id="SSF56436">
    <property type="entry name" value="C-type lectin-like"/>
    <property type="match status" value="1"/>
</dbReference>
<dbReference type="PANTHER" id="PTHR23150">
    <property type="entry name" value="SULFATASE MODIFYING FACTOR 1, 2"/>
    <property type="match status" value="1"/>
</dbReference>
<dbReference type="PROSITE" id="PS50011">
    <property type="entry name" value="PROTEIN_KINASE_DOM"/>
    <property type="match status" value="1"/>
</dbReference>
<keyword evidence="1" id="KW-0472">Membrane</keyword>
<dbReference type="InterPro" id="IPR013783">
    <property type="entry name" value="Ig-like_fold"/>
</dbReference>
<dbReference type="GO" id="GO:0005524">
    <property type="term" value="F:ATP binding"/>
    <property type="evidence" value="ECO:0007669"/>
    <property type="project" value="InterPro"/>
</dbReference>
<dbReference type="InterPro" id="IPR051043">
    <property type="entry name" value="Sulfatase_Mod_Factor_Kinase"/>
</dbReference>
<dbReference type="InterPro" id="IPR042095">
    <property type="entry name" value="SUMF_sf"/>
</dbReference>
<keyword evidence="1" id="KW-0812">Transmembrane</keyword>
<dbReference type="CDD" id="cd14947">
    <property type="entry name" value="NBR1_like"/>
    <property type="match status" value="1"/>
</dbReference>
<dbReference type="PANTHER" id="PTHR23150:SF19">
    <property type="entry name" value="FORMYLGLYCINE-GENERATING ENZYME"/>
    <property type="match status" value="1"/>
</dbReference>
<dbReference type="InterPro" id="IPR000719">
    <property type="entry name" value="Prot_kinase_dom"/>
</dbReference>
<reference evidence="3" key="1">
    <citation type="journal article" date="2015" name="Genome Announc.">
        <title>Draft Genome Sequence of Anaerolineae Strain TC1, a Novel Isolate from a Methanogenic Wastewater Treatment System.</title>
        <authorList>
            <person name="Matsuura N."/>
            <person name="Tourlousse D.M."/>
            <person name="Sun L."/>
            <person name="Toyonaga M."/>
            <person name="Kuroda K."/>
            <person name="Ohashi A."/>
            <person name="Cruz R."/>
            <person name="Yamaguchi T."/>
            <person name="Sekiguchi Y."/>
        </authorList>
    </citation>
    <scope>NUCLEOTIDE SEQUENCE [LARGE SCALE GENOMIC DNA]</scope>
    <source>
        <strain evidence="3">TC1</strain>
    </source>
</reference>
<dbReference type="Gene3D" id="1.10.510.10">
    <property type="entry name" value="Transferase(Phosphotransferase) domain 1"/>
    <property type="match status" value="1"/>
</dbReference>
<dbReference type="InterPro" id="IPR016187">
    <property type="entry name" value="CTDL_fold"/>
</dbReference>
<keyword evidence="1" id="KW-1133">Transmembrane helix</keyword>
<dbReference type="RefSeq" id="WP_062278573.1">
    <property type="nucleotide sequence ID" value="NZ_DF968180.1"/>
</dbReference>
<dbReference type="Pfam" id="PF00069">
    <property type="entry name" value="Pkinase"/>
    <property type="match status" value="1"/>
</dbReference>
<dbReference type="STRING" id="1678840.ATC1_12357"/>